<feature type="compositionally biased region" description="Low complexity" evidence="1">
    <location>
        <begin position="15"/>
        <end position="24"/>
    </location>
</feature>
<feature type="compositionally biased region" description="Low complexity" evidence="1">
    <location>
        <begin position="244"/>
        <end position="256"/>
    </location>
</feature>
<evidence type="ECO:0000313" key="3">
    <source>
        <dbReference type="EMBL" id="GIH14150.1"/>
    </source>
</evidence>
<dbReference type="RefSeq" id="WP_203917811.1">
    <property type="nucleotide sequence ID" value="NZ_BONZ01000021.1"/>
</dbReference>
<evidence type="ECO:0000256" key="1">
    <source>
        <dbReference type="SAM" id="MobiDB-lite"/>
    </source>
</evidence>
<evidence type="ECO:0000313" key="4">
    <source>
        <dbReference type="Proteomes" id="UP000642748"/>
    </source>
</evidence>
<reference evidence="3" key="1">
    <citation type="submission" date="2021-01" db="EMBL/GenBank/DDBJ databases">
        <title>Whole genome shotgun sequence of Rugosimonospora africana NBRC 104875.</title>
        <authorList>
            <person name="Komaki H."/>
            <person name="Tamura T."/>
        </authorList>
    </citation>
    <scope>NUCLEOTIDE SEQUENCE</scope>
    <source>
        <strain evidence="3">NBRC 104875</strain>
    </source>
</reference>
<proteinExistence type="predicted"/>
<sequence>MPTTHAHQAPVAESPARTAARQPAPRQPAPAGPGAADGTRLVVQRSLGNDYLQRTADCGSGDDSARDTGSGCSGCGGCALSRMVQTKLRVTAAGDAYEQEADRVAERVVGMSVQAGGRDPAQGVPRVDIQRLPAAPAGAGEWSGSQAGSVDLTLPTGGGRPLSATTRSFMEPRFGRAFADVRVHTGPDADRAASRIRARAFTHGQDVYLRAGESEHDHRLMAHELTHVIQQSGGASPTRPVPGAPTAGAPTAGAPTAGAAVADAPVQRAISPELDQIEDLLSYGVFDWAITDAEALRALALLKTLPRFQQATFFANAKYAGRLRDNLPDARVAELDAIARDVASLQAPQDTVTQIRDRLSYGLFDWAVTDRDATEALDMLEKLSGPQLATALAAINYPRLMDNLPEARRQELADLYDRALGLGGTRQTEEESHPGTVIRSISFRSDHNVMKDNTRSWANSGRLYGEPEWFASRGEVVSYPISQTRNTDVSISLGLNVLPLTAPSAPVRLTGRSPEAALNFDYSGTMAGGMGQYLSLTSTGKLPDTIVGLRDRQIAWTLEWQGWTHEIARTNHTIFVTNALPIDPADVTEKRMRTAVDLVGQVVGRIGTLDPHSVVRGVMRRWGAYNLGVQLGGQPGDEWKLADDLDTGAQCIDIVRFVNALMRTVGIPGTSTAIVVWARPEDPDTPIPSVYPHGGLHGYHTHPSHPDWQAALMDANGCGNNFEAALQFEHGGTLRYYPGGVSMNREYLTPLDVLHVFQCLAWLSFTGGQVRIEEIAKTYPGGHCETGPVTCHM</sequence>
<gene>
    <name evidence="3" type="ORF">Raf01_23220</name>
</gene>
<evidence type="ECO:0000259" key="2">
    <source>
        <dbReference type="Pfam" id="PF13699"/>
    </source>
</evidence>
<dbReference type="EMBL" id="BONZ01000021">
    <property type="protein sequence ID" value="GIH14150.1"/>
    <property type="molecule type" value="Genomic_DNA"/>
</dbReference>
<name>A0A8J3QR53_9ACTN</name>
<dbReference type="AlphaFoldDB" id="A0A8J3QR53"/>
<feature type="domain" description="eCIS core" evidence="2">
    <location>
        <begin position="161"/>
        <end position="234"/>
    </location>
</feature>
<dbReference type="InterPro" id="IPR025295">
    <property type="entry name" value="eCIS_core_dom"/>
</dbReference>
<dbReference type="Pfam" id="PF13699">
    <property type="entry name" value="eCIS_core"/>
    <property type="match status" value="1"/>
</dbReference>
<feature type="region of interest" description="Disordered" evidence="1">
    <location>
        <begin position="1"/>
        <end position="46"/>
    </location>
</feature>
<keyword evidence="4" id="KW-1185">Reference proteome</keyword>
<comment type="caution">
    <text evidence="3">The sequence shown here is derived from an EMBL/GenBank/DDBJ whole genome shotgun (WGS) entry which is preliminary data.</text>
</comment>
<feature type="region of interest" description="Disordered" evidence="1">
    <location>
        <begin position="230"/>
        <end position="256"/>
    </location>
</feature>
<dbReference type="Proteomes" id="UP000642748">
    <property type="component" value="Unassembled WGS sequence"/>
</dbReference>
<accession>A0A8J3QR53</accession>
<protein>
    <recommendedName>
        <fullName evidence="2">eCIS core domain-containing protein</fullName>
    </recommendedName>
</protein>
<organism evidence="3 4">
    <name type="scientific">Rugosimonospora africana</name>
    <dbReference type="NCBI Taxonomy" id="556532"/>
    <lineage>
        <taxon>Bacteria</taxon>
        <taxon>Bacillati</taxon>
        <taxon>Actinomycetota</taxon>
        <taxon>Actinomycetes</taxon>
        <taxon>Micromonosporales</taxon>
        <taxon>Micromonosporaceae</taxon>
        <taxon>Rugosimonospora</taxon>
    </lineage>
</organism>